<organism evidence="1 2">
    <name type="scientific">Ophiocordyceps australis</name>
    <dbReference type="NCBI Taxonomy" id="1399860"/>
    <lineage>
        <taxon>Eukaryota</taxon>
        <taxon>Fungi</taxon>
        <taxon>Dikarya</taxon>
        <taxon>Ascomycota</taxon>
        <taxon>Pezizomycotina</taxon>
        <taxon>Sordariomycetes</taxon>
        <taxon>Hypocreomycetidae</taxon>
        <taxon>Hypocreales</taxon>
        <taxon>Ophiocordycipitaceae</taxon>
        <taxon>Ophiocordyceps</taxon>
    </lineage>
</organism>
<sequence>MPGFDAYQGSPSQYEVHKFMDLDKAQVSYFIQQVGLAAKSFGVADADIATVAAALNSLFNVRCAPPTTVIKSQGPHLQSICTDPQTCPLAKDAMCDKYGEPQKPERAGSSTSAYPMPHGTKTYGYGQPTGHAGAGMTEGASSMETSRAMGTGGMGMGQSMASTVPTAAAVAQGVNVVAAAAGIAAFML</sequence>
<evidence type="ECO:0000313" key="2">
    <source>
        <dbReference type="Proteomes" id="UP000224854"/>
    </source>
</evidence>
<dbReference type="OrthoDB" id="4924265at2759"/>
<dbReference type="EMBL" id="NJEU01000689">
    <property type="protein sequence ID" value="PHH71349.1"/>
    <property type="molecule type" value="Genomic_DNA"/>
</dbReference>
<evidence type="ECO:0000313" key="1">
    <source>
        <dbReference type="EMBL" id="PHH71349.1"/>
    </source>
</evidence>
<dbReference type="AlphaFoldDB" id="A0A2C5XGA3"/>
<protein>
    <submittedName>
        <fullName evidence="1">Uncharacterized protein</fullName>
    </submittedName>
</protein>
<keyword evidence="2" id="KW-1185">Reference proteome</keyword>
<proteinExistence type="predicted"/>
<name>A0A2C5XGA3_9HYPO</name>
<reference evidence="1 2" key="1">
    <citation type="submission" date="2017-06" db="EMBL/GenBank/DDBJ databases">
        <title>Ant-infecting Ophiocordyceps genomes reveal a high diversity of potential behavioral manipulation genes and a possible major role for enterotoxins.</title>
        <authorList>
            <person name="De Bekker C."/>
            <person name="Evans H.C."/>
            <person name="Brachmann A."/>
            <person name="Hughes D.P."/>
        </authorList>
    </citation>
    <scope>NUCLEOTIDE SEQUENCE [LARGE SCALE GENOMIC DNA]</scope>
    <source>
        <strain evidence="1 2">1348a</strain>
    </source>
</reference>
<dbReference type="Proteomes" id="UP000224854">
    <property type="component" value="Unassembled WGS sequence"/>
</dbReference>
<gene>
    <name evidence="1" type="ORF">CDD82_6555</name>
</gene>
<comment type="caution">
    <text evidence="1">The sequence shown here is derived from an EMBL/GenBank/DDBJ whole genome shotgun (WGS) entry which is preliminary data.</text>
</comment>
<accession>A0A2C5XGA3</accession>